<organism evidence="2 3">
    <name type="scientific">Streptomyces jeddahensis</name>
    <dbReference type="NCBI Taxonomy" id="1716141"/>
    <lineage>
        <taxon>Bacteria</taxon>
        <taxon>Bacillati</taxon>
        <taxon>Actinomycetota</taxon>
        <taxon>Actinomycetes</taxon>
        <taxon>Kitasatosporales</taxon>
        <taxon>Streptomycetaceae</taxon>
        <taxon>Streptomyces</taxon>
    </lineage>
</organism>
<feature type="region of interest" description="Disordered" evidence="1">
    <location>
        <begin position="43"/>
        <end position="63"/>
    </location>
</feature>
<evidence type="ECO:0000256" key="1">
    <source>
        <dbReference type="SAM" id="MobiDB-lite"/>
    </source>
</evidence>
<dbReference type="AlphaFoldDB" id="A0A177HPX9"/>
<evidence type="ECO:0000313" key="3">
    <source>
        <dbReference type="Proteomes" id="UP000077381"/>
    </source>
</evidence>
<keyword evidence="3" id="KW-1185">Reference proteome</keyword>
<name>A0A177HPX9_9ACTN</name>
<sequence length="63" mass="6325">MGHGVAAAPDSTPRANAVLAAGCDVCSGWGSVITPRGLHELCPDCQPHSDQSHSGSGIASREV</sequence>
<evidence type="ECO:0000313" key="2">
    <source>
        <dbReference type="EMBL" id="OAH13051.1"/>
    </source>
</evidence>
<gene>
    <name evidence="2" type="ORF">STSP_36980</name>
</gene>
<dbReference type="Proteomes" id="UP000077381">
    <property type="component" value="Unassembled WGS sequence"/>
</dbReference>
<comment type="caution">
    <text evidence="2">The sequence shown here is derived from an EMBL/GenBank/DDBJ whole genome shotgun (WGS) entry which is preliminary data.</text>
</comment>
<feature type="compositionally biased region" description="Polar residues" evidence="1">
    <location>
        <begin position="48"/>
        <end position="57"/>
    </location>
</feature>
<protein>
    <submittedName>
        <fullName evidence="2">Uncharacterized protein</fullName>
    </submittedName>
</protein>
<dbReference type="PATRIC" id="fig|1716141.3.peg.3885"/>
<dbReference type="EMBL" id="LOHS01000084">
    <property type="protein sequence ID" value="OAH13051.1"/>
    <property type="molecule type" value="Genomic_DNA"/>
</dbReference>
<reference evidence="2 3" key="1">
    <citation type="submission" date="2015-12" db="EMBL/GenBank/DDBJ databases">
        <title>Genome sequence of Streptomyces sp. G25.</title>
        <authorList>
            <person name="Poehlein A."/>
            <person name="Roettig A."/>
            <person name="Hiessl S."/>
            <person name="Hauschild P."/>
            <person name="Schauer J."/>
            <person name="Madkour M.H."/>
            <person name="Al-Ansari A.M."/>
            <person name="Almakishah N.H."/>
            <person name="Steinbuechel A."/>
            <person name="Daniel R."/>
        </authorList>
    </citation>
    <scope>NUCLEOTIDE SEQUENCE [LARGE SCALE GENOMIC DNA]</scope>
    <source>
        <strain evidence="3">G25(2015)</strain>
    </source>
</reference>
<accession>A0A177HPX9</accession>
<proteinExistence type="predicted"/>